<organism evidence="2 3">
    <name type="scientific">Angomonas deanei</name>
    <dbReference type="NCBI Taxonomy" id="59799"/>
    <lineage>
        <taxon>Eukaryota</taxon>
        <taxon>Discoba</taxon>
        <taxon>Euglenozoa</taxon>
        <taxon>Kinetoplastea</taxon>
        <taxon>Metakinetoplastina</taxon>
        <taxon>Trypanosomatida</taxon>
        <taxon>Trypanosomatidae</taxon>
        <taxon>Strigomonadinae</taxon>
        <taxon>Angomonas</taxon>
    </lineage>
</organism>
<evidence type="ECO:0008006" key="4">
    <source>
        <dbReference type="Google" id="ProtNLM"/>
    </source>
</evidence>
<evidence type="ECO:0000313" key="2">
    <source>
        <dbReference type="EMBL" id="CAD2216015.1"/>
    </source>
</evidence>
<feature type="transmembrane region" description="Helical" evidence="1">
    <location>
        <begin position="58"/>
        <end position="77"/>
    </location>
</feature>
<keyword evidence="1" id="KW-1133">Transmembrane helix</keyword>
<dbReference type="VEuPathDB" id="TriTrypDB:ADEAN_000347300"/>
<evidence type="ECO:0000256" key="1">
    <source>
        <dbReference type="SAM" id="Phobius"/>
    </source>
</evidence>
<protein>
    <recommendedName>
        <fullName evidence="4">Transmembrane protein</fullName>
    </recommendedName>
</protein>
<keyword evidence="3" id="KW-1185">Reference proteome</keyword>
<gene>
    <name evidence="2" type="ORF">ADEAN_000347300</name>
</gene>
<dbReference type="OrthoDB" id="260254at2759"/>
<name>S9V028_9TRYP</name>
<sequence>MSSQGGGGARDVGTVTAGMAIMNFDEKTKPYTRQDMVNFLTNYETNLNEEEKRLIEKGMLASAIAIPGAFAAGYVLSGRLAWHRIMKALDPPGLQEAKPNNNNNNNLNMNQNNKPFTAHTTTPAGRPNWIKRVPTVGRICFGVAAASIPYVLIQQWFVAKVLDMNERESGLSFNLRRLMLAQRSGMMFQRTATREITREEQNQLLREAEQHVVENRSGKRAAAGLGTGPTDVNLQLSGQVLTPVAQTGYKAMPKS</sequence>
<proteinExistence type="predicted"/>
<keyword evidence="1" id="KW-0472">Membrane</keyword>
<dbReference type="AlphaFoldDB" id="S9V028"/>
<dbReference type="Proteomes" id="UP000515908">
    <property type="component" value="Chromosome 06"/>
</dbReference>
<evidence type="ECO:0000313" key="3">
    <source>
        <dbReference type="Proteomes" id="UP000515908"/>
    </source>
</evidence>
<accession>S9V028</accession>
<keyword evidence="1" id="KW-0812">Transmembrane</keyword>
<dbReference type="EMBL" id="LR877150">
    <property type="protein sequence ID" value="CAD2216015.1"/>
    <property type="molecule type" value="Genomic_DNA"/>
</dbReference>
<reference evidence="2 3" key="1">
    <citation type="submission" date="2020-08" db="EMBL/GenBank/DDBJ databases">
        <authorList>
            <person name="Newling K."/>
            <person name="Davey J."/>
            <person name="Forrester S."/>
        </authorList>
    </citation>
    <scope>NUCLEOTIDE SEQUENCE [LARGE SCALE GENOMIC DNA]</scope>
    <source>
        <strain evidence="3">Crithidia deanei Carvalho (ATCC PRA-265)</strain>
    </source>
</reference>